<dbReference type="AlphaFoldDB" id="E4N6S5"/>
<dbReference type="InterPro" id="IPR027843">
    <property type="entry name" value="DUF4440"/>
</dbReference>
<dbReference type="eggNOG" id="ENOG5032WU9">
    <property type="taxonomic scope" value="Bacteria"/>
</dbReference>
<dbReference type="Pfam" id="PF14534">
    <property type="entry name" value="DUF4440"/>
    <property type="match status" value="1"/>
</dbReference>
<dbReference type="Gene3D" id="3.10.450.50">
    <property type="match status" value="1"/>
</dbReference>
<dbReference type="HOGENOM" id="CLU_1843169_0_0_11"/>
<name>E4N6S5_KITSK</name>
<evidence type="ECO:0000313" key="2">
    <source>
        <dbReference type="EMBL" id="BAJ26906.1"/>
    </source>
</evidence>
<proteinExistence type="predicted"/>
<keyword evidence="3" id="KW-1185">Reference proteome</keyword>
<feature type="domain" description="DUF4440" evidence="1">
    <location>
        <begin position="7"/>
        <end position="111"/>
    </location>
</feature>
<accession>E4N6S5</accession>
<gene>
    <name evidence="2" type="ordered locus">KSE_10720</name>
</gene>
<evidence type="ECO:0000259" key="1">
    <source>
        <dbReference type="Pfam" id="PF14534"/>
    </source>
</evidence>
<evidence type="ECO:0000313" key="3">
    <source>
        <dbReference type="Proteomes" id="UP000007076"/>
    </source>
</evidence>
<organism evidence="2 3">
    <name type="scientific">Kitasatospora setae (strain ATCC 33774 / DSM 43861 / JCM 3304 / KCC A-0304 / NBRC 14216 / KM-6054)</name>
    <name type="common">Streptomyces setae</name>
    <dbReference type="NCBI Taxonomy" id="452652"/>
    <lineage>
        <taxon>Bacteria</taxon>
        <taxon>Bacillati</taxon>
        <taxon>Actinomycetota</taxon>
        <taxon>Actinomycetes</taxon>
        <taxon>Kitasatosporales</taxon>
        <taxon>Streptomycetaceae</taxon>
        <taxon>Kitasatospora</taxon>
    </lineage>
</organism>
<dbReference type="RefSeq" id="WP_014134225.1">
    <property type="nucleotide sequence ID" value="NC_016109.1"/>
</dbReference>
<dbReference type="InterPro" id="IPR032710">
    <property type="entry name" value="NTF2-like_dom_sf"/>
</dbReference>
<dbReference type="Proteomes" id="UP000007076">
    <property type="component" value="Chromosome"/>
</dbReference>
<dbReference type="EMBL" id="AP010968">
    <property type="protein sequence ID" value="BAJ26906.1"/>
    <property type="molecule type" value="Genomic_DNA"/>
</dbReference>
<dbReference type="PATRIC" id="fig|452652.3.peg.1063"/>
<dbReference type="KEGG" id="ksk:KSE_10720"/>
<dbReference type="SUPFAM" id="SSF54427">
    <property type="entry name" value="NTF2-like"/>
    <property type="match status" value="1"/>
</dbReference>
<reference evidence="2 3" key="1">
    <citation type="journal article" date="2010" name="DNA Res.">
        <title>Genome sequence of Kitasatospora setae NBRC 14216T: an evolutionary snapshot of the family Streptomycetaceae.</title>
        <authorList>
            <person name="Ichikawa N."/>
            <person name="Oguchi A."/>
            <person name="Ikeda H."/>
            <person name="Ishikawa J."/>
            <person name="Kitani S."/>
            <person name="Watanabe Y."/>
            <person name="Nakamura S."/>
            <person name="Katano Y."/>
            <person name="Kishi E."/>
            <person name="Sasagawa M."/>
            <person name="Ankai A."/>
            <person name="Fukui S."/>
            <person name="Hashimoto Y."/>
            <person name="Kamata S."/>
            <person name="Otoguro M."/>
            <person name="Tanikawa S."/>
            <person name="Nihira T."/>
            <person name="Horinouchi S."/>
            <person name="Ohnishi Y."/>
            <person name="Hayakawa M."/>
            <person name="Kuzuyama T."/>
            <person name="Arisawa A."/>
            <person name="Nomoto F."/>
            <person name="Miura H."/>
            <person name="Takahashi Y."/>
            <person name="Fujita N."/>
        </authorList>
    </citation>
    <scope>NUCLEOTIDE SEQUENCE [LARGE SCALE GENOMIC DNA]</scope>
    <source>
        <strain evidence="3">ATCC 33774 / DSM 43861 / JCM 3304 / KCC A-0304 / NBRC 14216 / KM-6054</strain>
    </source>
</reference>
<sequence>MDETLTARMRAYLAAGTAMDLAALEALYDEEFENVRTDEAGQVAVLTKAHFMARFRALAEQGRSVGEGGTEDVRFLSAARHGDQGTVVMYRCEDGVPARYVFVWRWSDGRWSTLVREFTFERDVTPLLRMLAAASRGGGGGAG</sequence>
<protein>
    <recommendedName>
        <fullName evidence="1">DUF4440 domain-containing protein</fullName>
    </recommendedName>
</protein>